<dbReference type="CDD" id="cd02440">
    <property type="entry name" value="AdoMet_MTases"/>
    <property type="match status" value="1"/>
</dbReference>
<dbReference type="GO" id="GO:0032259">
    <property type="term" value="P:methylation"/>
    <property type="evidence" value="ECO:0007669"/>
    <property type="project" value="UniProtKB-KW"/>
</dbReference>
<dbReference type="SUPFAM" id="SSF53335">
    <property type="entry name" value="S-adenosyl-L-methionine-dependent methyltransferases"/>
    <property type="match status" value="1"/>
</dbReference>
<dbReference type="InterPro" id="IPR025714">
    <property type="entry name" value="Methyltranfer_dom"/>
</dbReference>
<organism evidence="2 3">
    <name type="scientific">Candidatus Nitrosopumilus koreensis AR1</name>
    <dbReference type="NCBI Taxonomy" id="1229908"/>
    <lineage>
        <taxon>Archaea</taxon>
        <taxon>Nitrososphaerota</taxon>
        <taxon>Nitrososphaeria</taxon>
        <taxon>Nitrosopumilales</taxon>
        <taxon>Nitrosopumilaceae</taxon>
        <taxon>Nitrosopumilus</taxon>
    </lineage>
</organism>
<dbReference type="EMBL" id="CP003842">
    <property type="protein sequence ID" value="AFS80679.1"/>
    <property type="molecule type" value="Genomic_DNA"/>
</dbReference>
<sequence>MNQNPRNLVPRFFNDTAKTYDKIANWATFGQDKYWKDKIIQNIPSADSVLDLACGTGILTRMIAQKFPHAKITGVDISQTYLQIAKQNSTGFENISFVYQDAEELDLKEKFDCICSSYIPKYCDPKTLIQKCISHLNPKGTIILHDFIFPQNRLLQNLWNAYFEILLFAGNFVPSWKFAFKELPNLIRESRWVDDYTETLEKNNFIVSRHDMTWHTSSIIFAKMI</sequence>
<accession>K0B5E1</accession>
<name>K0B5E1_9ARCH</name>
<keyword evidence="2" id="KW-0489">Methyltransferase</keyword>
<keyword evidence="3" id="KW-1185">Reference proteome</keyword>
<gene>
    <name evidence="2" type="ORF">NKOR_03945</name>
</gene>
<feature type="domain" description="Methyltransferase" evidence="1">
    <location>
        <begin position="45"/>
        <end position="148"/>
    </location>
</feature>
<dbReference type="KEGG" id="nkr:NKOR_03945"/>
<dbReference type="HOGENOM" id="CLU_037990_9_0_2"/>
<evidence type="ECO:0000313" key="2">
    <source>
        <dbReference type="EMBL" id="AFS80679.1"/>
    </source>
</evidence>
<dbReference type="AlphaFoldDB" id="K0B5E1"/>
<keyword evidence="2" id="KW-0808">Transferase</keyword>
<dbReference type="Proteomes" id="UP000006101">
    <property type="component" value="Chromosome"/>
</dbReference>
<reference evidence="2 3" key="1">
    <citation type="journal article" date="2012" name="J. Bacteriol.">
        <title>Draft Genome Sequence of an Ammonia-Oxidizing Archaeon, "Candidatus Nitrosopumilus koreensis" AR1, from Marine Sediment.</title>
        <authorList>
            <person name="Park S.J."/>
            <person name="Kim J.G."/>
            <person name="Jung M.Y."/>
            <person name="Kim S.J."/>
            <person name="Cha I.T."/>
            <person name="Kwon K."/>
            <person name="Lee J.H."/>
            <person name="Rhee S.K."/>
        </authorList>
    </citation>
    <scope>NUCLEOTIDE SEQUENCE [LARGE SCALE GENOMIC DNA]</scope>
    <source>
        <strain evidence="2 3">AR1</strain>
    </source>
</reference>
<evidence type="ECO:0000259" key="1">
    <source>
        <dbReference type="Pfam" id="PF13847"/>
    </source>
</evidence>
<proteinExistence type="predicted"/>
<dbReference type="GO" id="GO:0008168">
    <property type="term" value="F:methyltransferase activity"/>
    <property type="evidence" value="ECO:0007669"/>
    <property type="project" value="UniProtKB-KW"/>
</dbReference>
<dbReference type="Pfam" id="PF13847">
    <property type="entry name" value="Methyltransf_31"/>
    <property type="match status" value="1"/>
</dbReference>
<dbReference type="PANTHER" id="PTHR43591">
    <property type="entry name" value="METHYLTRANSFERASE"/>
    <property type="match status" value="1"/>
</dbReference>
<evidence type="ECO:0000313" key="3">
    <source>
        <dbReference type="Proteomes" id="UP000006101"/>
    </source>
</evidence>
<dbReference type="PATRIC" id="fig|1229908.8.peg.848"/>
<protein>
    <submittedName>
        <fullName evidence="2">UbiE/COQ5 methyltransferase</fullName>
    </submittedName>
</protein>
<dbReference type="InterPro" id="IPR029063">
    <property type="entry name" value="SAM-dependent_MTases_sf"/>
</dbReference>
<dbReference type="GeneID" id="13724827"/>
<dbReference type="RefSeq" id="WP_014963066.1">
    <property type="nucleotide sequence ID" value="NC_018655.1"/>
</dbReference>
<dbReference type="Gene3D" id="3.40.50.150">
    <property type="entry name" value="Vaccinia Virus protein VP39"/>
    <property type="match status" value="1"/>
</dbReference>
<dbReference type="STRING" id="1229908.NKOR_03945"/>